<dbReference type="Proteomes" id="UP000314294">
    <property type="component" value="Unassembled WGS sequence"/>
</dbReference>
<comment type="caution">
    <text evidence="2">The sequence shown here is derived from an EMBL/GenBank/DDBJ whole genome shotgun (WGS) entry which is preliminary data.</text>
</comment>
<proteinExistence type="predicted"/>
<evidence type="ECO:0000313" key="3">
    <source>
        <dbReference type="Proteomes" id="UP000314294"/>
    </source>
</evidence>
<organism evidence="2 3">
    <name type="scientific">Liparis tanakae</name>
    <name type="common">Tanaka's snailfish</name>
    <dbReference type="NCBI Taxonomy" id="230148"/>
    <lineage>
        <taxon>Eukaryota</taxon>
        <taxon>Metazoa</taxon>
        <taxon>Chordata</taxon>
        <taxon>Craniata</taxon>
        <taxon>Vertebrata</taxon>
        <taxon>Euteleostomi</taxon>
        <taxon>Actinopterygii</taxon>
        <taxon>Neopterygii</taxon>
        <taxon>Teleostei</taxon>
        <taxon>Neoteleostei</taxon>
        <taxon>Acanthomorphata</taxon>
        <taxon>Eupercaria</taxon>
        <taxon>Perciformes</taxon>
        <taxon>Cottioidei</taxon>
        <taxon>Cottales</taxon>
        <taxon>Liparidae</taxon>
        <taxon>Liparis</taxon>
    </lineage>
</organism>
<accession>A0A4Z2JDD1</accession>
<reference evidence="2 3" key="1">
    <citation type="submission" date="2019-03" db="EMBL/GenBank/DDBJ databases">
        <title>First draft genome of Liparis tanakae, snailfish: a comprehensive survey of snailfish specific genes.</title>
        <authorList>
            <person name="Kim W."/>
            <person name="Song I."/>
            <person name="Jeong J.-H."/>
            <person name="Kim D."/>
            <person name="Kim S."/>
            <person name="Ryu S."/>
            <person name="Song J.Y."/>
            <person name="Lee S.K."/>
        </authorList>
    </citation>
    <scope>NUCLEOTIDE SEQUENCE [LARGE SCALE GENOMIC DNA]</scope>
    <source>
        <tissue evidence="2">Muscle</tissue>
    </source>
</reference>
<dbReference type="AlphaFoldDB" id="A0A4Z2JDD1"/>
<dbReference type="EMBL" id="SRLO01000006">
    <property type="protein sequence ID" value="TNN88229.1"/>
    <property type="molecule type" value="Genomic_DNA"/>
</dbReference>
<evidence type="ECO:0000313" key="2">
    <source>
        <dbReference type="EMBL" id="TNN88229.1"/>
    </source>
</evidence>
<evidence type="ECO:0000256" key="1">
    <source>
        <dbReference type="SAM" id="MobiDB-lite"/>
    </source>
</evidence>
<sequence length="238" mass="26609">MKMRPIELQSARFSFSTPTERSRETGGWSEGGVFKKPNRGRQAKPRKEQPGRVCQSRKLDSLLEDVWMKPCIHFQDPMASLTFRRALIHFQRGTRPDSSCRFAQSSKKKIPRNRSIIQKMRREAGARVHRVPGEHCIDSIAFRTSWTAPVLQSALLSLFTVSVLVIGPQSSPTGTGTPPDASVHNYRASQQKVESVRLPAPVSRSSPLCCTGHRQLRSGIKTTIRRLLGALLSALPEL</sequence>
<name>A0A4Z2JDD1_9TELE</name>
<protein>
    <submittedName>
        <fullName evidence="2">Uncharacterized protein</fullName>
    </submittedName>
</protein>
<feature type="region of interest" description="Disordered" evidence="1">
    <location>
        <begin position="1"/>
        <end position="52"/>
    </location>
</feature>
<keyword evidence="3" id="KW-1185">Reference proteome</keyword>
<gene>
    <name evidence="2" type="ORF">EYF80_001445</name>
</gene>